<dbReference type="AlphaFoldDB" id="D2VXT3"/>
<evidence type="ECO:0000256" key="3">
    <source>
        <dbReference type="ARBA" id="ARBA00022777"/>
    </source>
</evidence>
<dbReference type="VEuPathDB" id="AmoebaDB:NAEGRDRAFT_59535"/>
<dbReference type="NCBIfam" id="TIGR01351">
    <property type="entry name" value="adk"/>
    <property type="match status" value="1"/>
</dbReference>
<evidence type="ECO:0000313" key="4">
    <source>
        <dbReference type="EMBL" id="EFC38346.1"/>
    </source>
</evidence>
<dbReference type="EMBL" id="GG738908">
    <property type="protein sequence ID" value="EFC38346.1"/>
    <property type="molecule type" value="Genomic_DNA"/>
</dbReference>
<dbReference type="InParanoid" id="D2VXT3"/>
<proteinExistence type="inferred from homology"/>
<dbReference type="OrthoDB" id="439792at2759"/>
<keyword evidence="1" id="KW-0808">Transferase</keyword>
<dbReference type="GeneID" id="8858226"/>
<dbReference type="InterPro" id="IPR000850">
    <property type="entry name" value="Adenylat/UMP-CMP_kin"/>
</dbReference>
<dbReference type="InterPro" id="IPR006259">
    <property type="entry name" value="Adenyl_kin_sub"/>
</dbReference>
<dbReference type="HAMAP" id="MF_00235">
    <property type="entry name" value="Adenylate_kinase_Adk"/>
    <property type="match status" value="1"/>
</dbReference>
<keyword evidence="3 4" id="KW-0418">Kinase</keyword>
<dbReference type="Pfam" id="PF00406">
    <property type="entry name" value="ADK"/>
    <property type="match status" value="1"/>
</dbReference>
<dbReference type="Proteomes" id="UP000006671">
    <property type="component" value="Unassembled WGS sequence"/>
</dbReference>
<evidence type="ECO:0000256" key="2">
    <source>
        <dbReference type="ARBA" id="ARBA00022741"/>
    </source>
</evidence>
<evidence type="ECO:0000313" key="5">
    <source>
        <dbReference type="Proteomes" id="UP000006671"/>
    </source>
</evidence>
<dbReference type="KEGG" id="ngr:NAEGRDRAFT_59535"/>
<reference evidence="4 5" key="1">
    <citation type="journal article" date="2010" name="Cell">
        <title>The genome of Naegleria gruberi illuminates early eukaryotic versatility.</title>
        <authorList>
            <person name="Fritz-Laylin L.K."/>
            <person name="Prochnik S.E."/>
            <person name="Ginger M.L."/>
            <person name="Dacks J.B."/>
            <person name="Carpenter M.L."/>
            <person name="Field M.C."/>
            <person name="Kuo A."/>
            <person name="Paredez A."/>
            <person name="Chapman J."/>
            <person name="Pham J."/>
            <person name="Shu S."/>
            <person name="Neupane R."/>
            <person name="Cipriano M."/>
            <person name="Mancuso J."/>
            <person name="Tu H."/>
            <person name="Salamov A."/>
            <person name="Lindquist E."/>
            <person name="Shapiro H."/>
            <person name="Lucas S."/>
            <person name="Grigoriev I.V."/>
            <person name="Cande W.Z."/>
            <person name="Fulton C."/>
            <person name="Rokhsar D.S."/>
            <person name="Dawson S.C."/>
        </authorList>
    </citation>
    <scope>NUCLEOTIDE SEQUENCE [LARGE SCALE GENOMIC DNA]</scope>
    <source>
        <strain evidence="4 5">NEG-M</strain>
    </source>
</reference>
<evidence type="ECO:0000256" key="1">
    <source>
        <dbReference type="ARBA" id="ARBA00022679"/>
    </source>
</evidence>
<dbReference type="CDD" id="cd01428">
    <property type="entry name" value="ADK"/>
    <property type="match status" value="1"/>
</dbReference>
<dbReference type="InterPro" id="IPR027417">
    <property type="entry name" value="P-loop_NTPase"/>
</dbReference>
<keyword evidence="5" id="KW-1185">Reference proteome</keyword>
<dbReference type="PRINTS" id="PR00094">
    <property type="entry name" value="ADENYLTKNASE"/>
</dbReference>
<gene>
    <name evidence="4" type="ORF">NAEGRDRAFT_59535</name>
</gene>
<dbReference type="PROSITE" id="PS00113">
    <property type="entry name" value="ADENYLATE_KINASE"/>
    <property type="match status" value="1"/>
</dbReference>
<dbReference type="GO" id="GO:0004017">
    <property type="term" value="F:AMP kinase activity"/>
    <property type="evidence" value="ECO:0007669"/>
    <property type="project" value="InterPro"/>
</dbReference>
<name>D2VXT3_NAEGR</name>
<dbReference type="STRING" id="5762.D2VXT3"/>
<dbReference type="Gene3D" id="3.40.50.300">
    <property type="entry name" value="P-loop containing nucleotide triphosphate hydrolases"/>
    <property type="match status" value="1"/>
</dbReference>
<dbReference type="SUPFAM" id="SSF52540">
    <property type="entry name" value="P-loop containing nucleoside triphosphate hydrolases"/>
    <property type="match status" value="1"/>
</dbReference>
<organism evidence="5">
    <name type="scientific">Naegleria gruberi</name>
    <name type="common">Amoeba</name>
    <dbReference type="NCBI Taxonomy" id="5762"/>
    <lineage>
        <taxon>Eukaryota</taxon>
        <taxon>Discoba</taxon>
        <taxon>Heterolobosea</taxon>
        <taxon>Tetramitia</taxon>
        <taxon>Eutetramitia</taxon>
        <taxon>Vahlkampfiidae</taxon>
        <taxon>Naegleria</taxon>
    </lineage>
</organism>
<keyword evidence="2" id="KW-0547">Nucleotide-binding</keyword>
<dbReference type="RefSeq" id="XP_002671090.1">
    <property type="nucleotide sequence ID" value="XM_002671044.1"/>
</dbReference>
<dbReference type="PANTHER" id="PTHR23359">
    <property type="entry name" value="NUCLEOTIDE KINASE"/>
    <property type="match status" value="1"/>
</dbReference>
<sequence>MSSIRSIYLLSTNPLKLPEYVRNFDRYGVRVVIRDPKDFDTDQKKLEFLQQNTSAICFICDQMDLFKKGTSERAKLEHLELVESSTELTVWQLNKEKDALVKKVFKNVQYGFIDLSRKKPNLLRKTVFGWDDVFVNLYSGKSNLDQIESGGSKISSRDMAISEYIKERFYYSKRKDLNFTPQNITERTIDFRKSVLTYFEGHNLYNNESTRKYKITNVWKTVVNDGLVFKSSKNRRENNYFSTLLNPALPLVSKRDPIHETTFQMHDCGHFCILELIYTGYESTELQKLVYIAFRMISEAVTMMMADVLFIHALKMQGIEFVPFFVEDYKWNANNYQNMETRKEEIKKWWDSVEHVRHYTPEIRFLTIDEFIAHMENYTPSELTSLHTDEIVDIVFETVWQEMVKPVFEKDTIEVLPEERRNFNTFVRYMCGQLAIFSAFETPESSIYRDGILKFIKEKAKTKTMTIDEIENAETFFGAYVDLLAQKNMITYDDASTYKEIYPMFEPCYVFYDENKSYYDSLSNVYKRLFKIPHRIIIMGLPGCGKGTQSKLIAEKYGLVHISTGDLVREVISKQTELGKKCEAIINTGGLLPDELINPIFLDRILKEDCKTKGWILDGYPRTTSNLEFVRANRLNVTGVIFLTLDDDTAIERQCGRITDPLTGAIYHSKFLPPTEEIRERLVKRATDNEEKAKIRVKVYHDEMDQAFDWFPEEISHKIDATPSPEEVFEAIKKLL</sequence>
<accession>D2VXT3</accession>
<protein>
    <submittedName>
        <fullName evidence="4">Adenylate kinase</fullName>
    </submittedName>
</protein>
<dbReference type="GO" id="GO:0005524">
    <property type="term" value="F:ATP binding"/>
    <property type="evidence" value="ECO:0007669"/>
    <property type="project" value="InterPro"/>
</dbReference>
<dbReference type="OMA" id="PFFVEDY"/>
<dbReference type="InterPro" id="IPR033690">
    <property type="entry name" value="Adenylat_kinase_CS"/>
</dbReference>
<dbReference type="eggNOG" id="KOG3078">
    <property type="taxonomic scope" value="Eukaryota"/>
</dbReference>